<keyword evidence="1" id="KW-0560">Oxidoreductase</keyword>
<comment type="caution">
    <text evidence="1">The sequence shown here is derived from an EMBL/GenBank/DDBJ whole genome shotgun (WGS) entry which is preliminary data.</text>
</comment>
<sequence length="135" mass="14881">MATLLSEPLRGSIGTTKYYCTIVWRNGTLIMDEPTTIAGGDKGPDPYSTLLAALAGCTLSTLRMYIDRKGWNIPEINVTLNMTQDTSVELVTNITRDITFTANITDEQRERLLVIASKCPVSKILENKIIINTTA</sequence>
<dbReference type="PANTHER" id="PTHR39624:SF2">
    <property type="entry name" value="OSMC-LIKE PROTEIN"/>
    <property type="match status" value="1"/>
</dbReference>
<accession>A0ABV8PW86</accession>
<evidence type="ECO:0000313" key="2">
    <source>
        <dbReference type="Proteomes" id="UP001595906"/>
    </source>
</evidence>
<protein>
    <submittedName>
        <fullName evidence="1">OsmC family protein</fullName>
        <ecNumber evidence="1">1.11.1.-</ecNumber>
    </submittedName>
</protein>
<dbReference type="InterPro" id="IPR003718">
    <property type="entry name" value="OsmC/Ohr_fam"/>
</dbReference>
<dbReference type="EMBL" id="JBHSDC010000019">
    <property type="protein sequence ID" value="MFC4232257.1"/>
    <property type="molecule type" value="Genomic_DNA"/>
</dbReference>
<keyword evidence="2" id="KW-1185">Reference proteome</keyword>
<dbReference type="GO" id="GO:0004601">
    <property type="term" value="F:peroxidase activity"/>
    <property type="evidence" value="ECO:0007669"/>
    <property type="project" value="UniProtKB-KW"/>
</dbReference>
<dbReference type="EC" id="1.11.1.-" evidence="1"/>
<evidence type="ECO:0000313" key="1">
    <source>
        <dbReference type="EMBL" id="MFC4232257.1"/>
    </source>
</evidence>
<reference evidence="2" key="1">
    <citation type="journal article" date="2019" name="Int. J. Syst. Evol. Microbiol.">
        <title>The Global Catalogue of Microorganisms (GCM) 10K type strain sequencing project: providing services to taxonomists for standard genome sequencing and annotation.</title>
        <authorList>
            <consortium name="The Broad Institute Genomics Platform"/>
            <consortium name="The Broad Institute Genome Sequencing Center for Infectious Disease"/>
            <person name="Wu L."/>
            <person name="Ma J."/>
        </authorList>
    </citation>
    <scope>NUCLEOTIDE SEQUENCE [LARGE SCALE GENOMIC DNA]</scope>
    <source>
        <strain evidence="2">CECT 8010</strain>
    </source>
</reference>
<keyword evidence="1" id="KW-0575">Peroxidase</keyword>
<dbReference type="InterPro" id="IPR015946">
    <property type="entry name" value="KH_dom-like_a/b"/>
</dbReference>
<dbReference type="InterPro" id="IPR036102">
    <property type="entry name" value="OsmC/Ohrsf"/>
</dbReference>
<organism evidence="1 2">
    <name type="scientific">Parasediminibacterium paludis</name>
    <dbReference type="NCBI Taxonomy" id="908966"/>
    <lineage>
        <taxon>Bacteria</taxon>
        <taxon>Pseudomonadati</taxon>
        <taxon>Bacteroidota</taxon>
        <taxon>Chitinophagia</taxon>
        <taxon>Chitinophagales</taxon>
        <taxon>Chitinophagaceae</taxon>
        <taxon>Parasediminibacterium</taxon>
    </lineage>
</organism>
<gene>
    <name evidence="1" type="ORF">ACFOW1_10170</name>
</gene>
<dbReference type="Gene3D" id="3.30.300.20">
    <property type="match status" value="1"/>
</dbReference>
<proteinExistence type="predicted"/>
<dbReference type="SUPFAM" id="SSF82784">
    <property type="entry name" value="OsmC-like"/>
    <property type="match status" value="1"/>
</dbReference>
<dbReference type="RefSeq" id="WP_379014038.1">
    <property type="nucleotide sequence ID" value="NZ_JBHSDC010000019.1"/>
</dbReference>
<name>A0ABV8PW86_9BACT</name>
<dbReference type="Pfam" id="PF02566">
    <property type="entry name" value="OsmC"/>
    <property type="match status" value="1"/>
</dbReference>
<dbReference type="Proteomes" id="UP001595906">
    <property type="component" value="Unassembled WGS sequence"/>
</dbReference>
<dbReference type="PANTHER" id="PTHR39624">
    <property type="entry name" value="PROTEIN INVOLVED IN RIMO-MEDIATED BETA-METHYLTHIOLATION OF RIBOSOMAL PROTEIN S12 YCAO"/>
    <property type="match status" value="1"/>
</dbReference>